<dbReference type="InterPro" id="IPR038447">
    <property type="entry name" value="PSRP-3/Ycf65_sf"/>
</dbReference>
<evidence type="ECO:0000256" key="3">
    <source>
        <dbReference type="ARBA" id="ARBA00022980"/>
    </source>
</evidence>
<name>A0A2J8AG47_9CHLO</name>
<dbReference type="OrthoDB" id="1918956at2759"/>
<dbReference type="GO" id="GO:1990904">
    <property type="term" value="C:ribonucleoprotein complex"/>
    <property type="evidence" value="ECO:0007669"/>
    <property type="project" value="UniProtKB-KW"/>
</dbReference>
<keyword evidence="7" id="KW-1185">Reference proteome</keyword>
<dbReference type="GO" id="GO:0005840">
    <property type="term" value="C:ribosome"/>
    <property type="evidence" value="ECO:0007669"/>
    <property type="project" value="UniProtKB-KW"/>
</dbReference>
<dbReference type="AlphaFoldDB" id="A0A2J8AG47"/>
<dbReference type="GO" id="GO:0006412">
    <property type="term" value="P:translation"/>
    <property type="evidence" value="ECO:0007669"/>
    <property type="project" value="InterPro"/>
</dbReference>
<gene>
    <name evidence="6" type="ORF">TSOC_001594</name>
</gene>
<evidence type="ECO:0000256" key="2">
    <source>
        <dbReference type="ARBA" id="ARBA00011458"/>
    </source>
</evidence>
<keyword evidence="3 6" id="KW-0689">Ribosomal protein</keyword>
<accession>A0A2J8AG47</accession>
<dbReference type="PANTHER" id="PTHR35108:SF1">
    <property type="entry name" value="OS04G0461100 PROTEIN"/>
    <property type="match status" value="1"/>
</dbReference>
<dbReference type="Proteomes" id="UP000236333">
    <property type="component" value="Unassembled WGS sequence"/>
</dbReference>
<evidence type="ECO:0000313" key="6">
    <source>
        <dbReference type="EMBL" id="PNH11498.1"/>
    </source>
</evidence>
<dbReference type="GO" id="GO:0003735">
    <property type="term" value="F:structural constituent of ribosome"/>
    <property type="evidence" value="ECO:0007669"/>
    <property type="project" value="InterPro"/>
</dbReference>
<dbReference type="InterPro" id="IPR006924">
    <property type="entry name" value="Ribosomal_cS23-like"/>
</dbReference>
<evidence type="ECO:0000256" key="5">
    <source>
        <dbReference type="ARBA" id="ARBA00035379"/>
    </source>
</evidence>
<protein>
    <recommendedName>
        <fullName evidence="5">30S ribosomal protein 3, chloroplastic</fullName>
    </recommendedName>
</protein>
<dbReference type="PANTHER" id="PTHR35108">
    <property type="entry name" value="30S RIBOSOMAL PROTEIN 3, CHLOROPLASTIC"/>
    <property type="match status" value="1"/>
</dbReference>
<comment type="subunit">
    <text evidence="2">Part of the 30S ribosomal subunit.</text>
</comment>
<organism evidence="6 7">
    <name type="scientific">Tetrabaena socialis</name>
    <dbReference type="NCBI Taxonomy" id="47790"/>
    <lineage>
        <taxon>Eukaryota</taxon>
        <taxon>Viridiplantae</taxon>
        <taxon>Chlorophyta</taxon>
        <taxon>core chlorophytes</taxon>
        <taxon>Chlorophyceae</taxon>
        <taxon>CS clade</taxon>
        <taxon>Chlamydomonadales</taxon>
        <taxon>Tetrabaenaceae</taxon>
        <taxon>Tetrabaena</taxon>
    </lineage>
</organism>
<reference evidence="6 7" key="1">
    <citation type="journal article" date="2017" name="Mol. Biol. Evol.">
        <title>The 4-celled Tetrabaena socialis nuclear genome reveals the essential components for genetic control of cell number at the origin of multicellularity in the volvocine lineage.</title>
        <authorList>
            <person name="Featherston J."/>
            <person name="Arakaki Y."/>
            <person name="Hanschen E.R."/>
            <person name="Ferris P.J."/>
            <person name="Michod R.E."/>
            <person name="Olson B.J.S.C."/>
            <person name="Nozaki H."/>
            <person name="Durand P.M."/>
        </authorList>
    </citation>
    <scope>NUCLEOTIDE SEQUENCE [LARGE SCALE GENOMIC DNA]</scope>
    <source>
        <strain evidence="6 7">NIES-571</strain>
    </source>
</reference>
<dbReference type="Pfam" id="PF04839">
    <property type="entry name" value="PSRP-3_Ycf65"/>
    <property type="match status" value="1"/>
</dbReference>
<evidence type="ECO:0000313" key="7">
    <source>
        <dbReference type="Proteomes" id="UP000236333"/>
    </source>
</evidence>
<dbReference type="EMBL" id="PGGS01000028">
    <property type="protein sequence ID" value="PNH11498.1"/>
    <property type="molecule type" value="Genomic_DNA"/>
</dbReference>
<proteinExistence type="inferred from homology"/>
<keyword evidence="4" id="KW-0687">Ribonucleoprotein</keyword>
<comment type="caution">
    <text evidence="6">The sequence shown here is derived from an EMBL/GenBank/DDBJ whole genome shotgun (WGS) entry which is preliminary data.</text>
</comment>
<evidence type="ECO:0000256" key="4">
    <source>
        <dbReference type="ARBA" id="ARBA00023274"/>
    </source>
</evidence>
<comment type="similarity">
    <text evidence="1">Belongs to the chloroplast-specific ribosomal protein cS23 family.</text>
</comment>
<sequence>MAFALLASRGQVVCLSQRHGARAASALRRPAPFTPARRVFARAEEAAGSPVTDVELAQLLEEEEEEEGEEQAGLVGFEELVGDDDEEQVILAAMEAAEFVENDVDAMTVAAVGAYMDEDEEDKQDAITAVEEMLASKLIGDDSITEEDLDAMASGVPEEGLDEIELEDYVPASNSDRYDEVPLSADDKAAIANFKLSKGELRALLPADWDQINIDFFSNKRDENIPLPEFRLNVLWTDKNLAVAIDQVYSRGQVSPLTEYYFWPRQDAWEELRMNLEARPWISERDRIILLNRLTQLINFWQDEEVKHSVDEARAEFPDCAFAVA</sequence>
<dbReference type="Gene3D" id="3.30.390.140">
    <property type="match status" value="1"/>
</dbReference>
<evidence type="ECO:0000256" key="1">
    <source>
        <dbReference type="ARBA" id="ARBA00008561"/>
    </source>
</evidence>